<evidence type="ECO:0000256" key="2">
    <source>
        <dbReference type="SAM" id="MobiDB-lite"/>
    </source>
</evidence>
<feature type="domain" description="Cupin-like" evidence="4">
    <location>
        <begin position="276"/>
        <end position="383"/>
    </location>
</feature>
<gene>
    <name evidence="5" type="ORF">CYMTET_19001</name>
</gene>
<comment type="similarity">
    <text evidence="1">Belongs to the JARID1 histone demethylase family.</text>
</comment>
<evidence type="ECO:0000313" key="5">
    <source>
        <dbReference type="EMBL" id="KAK3272720.1"/>
    </source>
</evidence>
<proteinExistence type="inferred from homology"/>
<evidence type="ECO:0000256" key="3">
    <source>
        <dbReference type="SAM" id="SignalP"/>
    </source>
</evidence>
<evidence type="ECO:0000256" key="1">
    <source>
        <dbReference type="ARBA" id="ARBA00006801"/>
    </source>
</evidence>
<dbReference type="SUPFAM" id="SSF51197">
    <property type="entry name" value="Clavaminate synthase-like"/>
    <property type="match status" value="1"/>
</dbReference>
<reference evidence="5 6" key="1">
    <citation type="journal article" date="2015" name="Genome Biol. Evol.">
        <title>Comparative Genomics of a Bacterivorous Green Alga Reveals Evolutionary Causalities and Consequences of Phago-Mixotrophic Mode of Nutrition.</title>
        <authorList>
            <person name="Burns J.A."/>
            <person name="Paasch A."/>
            <person name="Narechania A."/>
            <person name="Kim E."/>
        </authorList>
    </citation>
    <scope>NUCLEOTIDE SEQUENCE [LARGE SCALE GENOMIC DNA]</scope>
    <source>
        <strain evidence="5 6">PLY_AMNH</strain>
    </source>
</reference>
<dbReference type="Proteomes" id="UP001190700">
    <property type="component" value="Unassembled WGS sequence"/>
</dbReference>
<dbReference type="Gene3D" id="2.60.120.650">
    <property type="entry name" value="Cupin"/>
    <property type="match status" value="1"/>
</dbReference>
<keyword evidence="3" id="KW-0732">Signal</keyword>
<keyword evidence="6" id="KW-1185">Reference proteome</keyword>
<sequence length="695" mass="74607">MTLLVFFLLFSSTGYAGLAWALSILSPKDAGVLSSFPITIRLGKVAELHPEDRACVVLDGVELCPPELLKTANSLVVPTLGSGAHSLRALLYDSQGMTHLGPLFYPLPRGSLGNVTAATMLRTFSIHRGHPLGELLKRVHREPLSQLPTLLKPAADVFAHFIAAQGHPALLLGLPVAGEHLSDLDEWVSCCGHWKVHARTTSIDSENPVEAAGEERDPGKDIQSGETTMKDFVEDFLMFPEEGTLGHVGNLSIAVSALSAIGMHSPELGEVLGPSELLTATLWSGSKGHVMPAHYDQSDRLILMAAGRKLVKLWPPAVSVAQCTSQRHPVWWCGVARAEGGPEDPLTELPGQSVEVELRHGNVLYLPAGWAHSVEVTEAAISVTLEPHPGTRAALATPANLPPARALFEDAACGFLLHAHESSGDVAAAYCTQRCGADACEALRQEAASAASWHARRTQVEEALWGLKPQRVFALEVEVHGRDAVFELHDNELPAGAVRRFLNLHGLGLASEEGELLHAEAHAAYKELAIQGKAKATPHVFSAADIVRPGDAVTSPRALVGMGGSLVMAKALLGLVTLLKLLAPVFVLAVVPGVHRPFNAEGLLARAVDRAGRPPIERRSAPCNGVASTLKARGTSTWPGLRRVPAHCLRHLAQAGLGQERRWKRAVPAERHLKVLHQRGRARWSYPEFIGQFYA</sequence>
<dbReference type="Pfam" id="PF13621">
    <property type="entry name" value="Cupin_8"/>
    <property type="match status" value="1"/>
</dbReference>
<dbReference type="InterPro" id="IPR041667">
    <property type="entry name" value="Cupin_8"/>
</dbReference>
<feature type="signal peptide" evidence="3">
    <location>
        <begin position="1"/>
        <end position="16"/>
    </location>
</feature>
<dbReference type="PANTHER" id="PTHR12461">
    <property type="entry name" value="HYPOXIA-INDUCIBLE FACTOR 1 ALPHA INHIBITOR-RELATED"/>
    <property type="match status" value="1"/>
</dbReference>
<evidence type="ECO:0000313" key="6">
    <source>
        <dbReference type="Proteomes" id="UP001190700"/>
    </source>
</evidence>
<dbReference type="EMBL" id="LGRX02008822">
    <property type="protein sequence ID" value="KAK3272720.1"/>
    <property type="molecule type" value="Genomic_DNA"/>
</dbReference>
<evidence type="ECO:0000259" key="4">
    <source>
        <dbReference type="Pfam" id="PF13621"/>
    </source>
</evidence>
<name>A0AAE0L5S2_9CHLO</name>
<protein>
    <recommendedName>
        <fullName evidence="4">Cupin-like domain-containing protein</fullName>
    </recommendedName>
</protein>
<feature type="region of interest" description="Disordered" evidence="2">
    <location>
        <begin position="204"/>
        <end position="225"/>
    </location>
</feature>
<feature type="chain" id="PRO_5042223780" description="Cupin-like domain-containing protein" evidence="3">
    <location>
        <begin position="17"/>
        <end position="695"/>
    </location>
</feature>
<accession>A0AAE0L5S2</accession>
<dbReference type="AlphaFoldDB" id="A0AAE0L5S2"/>
<organism evidence="5 6">
    <name type="scientific">Cymbomonas tetramitiformis</name>
    <dbReference type="NCBI Taxonomy" id="36881"/>
    <lineage>
        <taxon>Eukaryota</taxon>
        <taxon>Viridiplantae</taxon>
        <taxon>Chlorophyta</taxon>
        <taxon>Pyramimonadophyceae</taxon>
        <taxon>Pyramimonadales</taxon>
        <taxon>Pyramimonadaceae</taxon>
        <taxon>Cymbomonas</taxon>
    </lineage>
</organism>
<dbReference type="PANTHER" id="PTHR12461:SF105">
    <property type="entry name" value="HYPOXIA-INDUCIBLE FACTOR 1-ALPHA INHIBITOR"/>
    <property type="match status" value="1"/>
</dbReference>
<comment type="caution">
    <text evidence="5">The sequence shown here is derived from an EMBL/GenBank/DDBJ whole genome shotgun (WGS) entry which is preliminary data.</text>
</comment>